<dbReference type="Proteomes" id="UP000095282">
    <property type="component" value="Unplaced"/>
</dbReference>
<dbReference type="AlphaFoldDB" id="A0A1I7T4A3"/>
<dbReference type="eggNOG" id="ENOG502R9DX">
    <property type="taxonomic scope" value="Eukaryota"/>
</dbReference>
<sequence>MKSPTVLLLILLLVAVQPPVTKAFVFTRTNKVTKSMFYNPGYIEVMDARIRMGLHIPSEKDEFNTWCKKFASFV</sequence>
<evidence type="ECO:0000313" key="3">
    <source>
        <dbReference type="WBParaSite" id="Csp11.Scaffold50.g306.t1"/>
    </source>
</evidence>
<dbReference type="WBParaSite" id="Csp11.Scaffold50.g306.t1">
    <property type="protein sequence ID" value="Csp11.Scaffold50.g306.t1"/>
    <property type="gene ID" value="Csp11.Scaffold50.g306"/>
</dbReference>
<feature type="chain" id="PRO_5009307075" evidence="1">
    <location>
        <begin position="24"/>
        <end position="74"/>
    </location>
</feature>
<evidence type="ECO:0000256" key="1">
    <source>
        <dbReference type="SAM" id="SignalP"/>
    </source>
</evidence>
<name>A0A1I7T4A3_9PELO</name>
<feature type="signal peptide" evidence="1">
    <location>
        <begin position="1"/>
        <end position="23"/>
    </location>
</feature>
<accession>A0A1I7T4A3</accession>
<keyword evidence="1" id="KW-0732">Signal</keyword>
<proteinExistence type="predicted"/>
<evidence type="ECO:0000313" key="2">
    <source>
        <dbReference type="Proteomes" id="UP000095282"/>
    </source>
</evidence>
<organism evidence="2 3">
    <name type="scientific">Caenorhabditis tropicalis</name>
    <dbReference type="NCBI Taxonomy" id="1561998"/>
    <lineage>
        <taxon>Eukaryota</taxon>
        <taxon>Metazoa</taxon>
        <taxon>Ecdysozoa</taxon>
        <taxon>Nematoda</taxon>
        <taxon>Chromadorea</taxon>
        <taxon>Rhabditida</taxon>
        <taxon>Rhabditina</taxon>
        <taxon>Rhabditomorpha</taxon>
        <taxon>Rhabditoidea</taxon>
        <taxon>Rhabditidae</taxon>
        <taxon>Peloderinae</taxon>
        <taxon>Caenorhabditis</taxon>
    </lineage>
</organism>
<reference evidence="3" key="1">
    <citation type="submission" date="2016-11" db="UniProtKB">
        <authorList>
            <consortium name="WormBaseParasite"/>
        </authorList>
    </citation>
    <scope>IDENTIFICATION</scope>
</reference>
<keyword evidence="2" id="KW-1185">Reference proteome</keyword>
<protein>
    <submittedName>
        <fullName evidence="3">Uncharacterized protein</fullName>
    </submittedName>
</protein>